<evidence type="ECO:0000313" key="1">
    <source>
        <dbReference type="EMBL" id="TGO18525.1"/>
    </source>
</evidence>
<accession>A0A4Z1F2B2</accession>
<protein>
    <submittedName>
        <fullName evidence="1">Uncharacterized protein</fullName>
    </submittedName>
</protein>
<gene>
    <name evidence="1" type="ORF">BTUL_0009g00430</name>
</gene>
<name>A0A4Z1F2B2_9HELO</name>
<organism evidence="1 2">
    <name type="scientific">Botrytis tulipae</name>
    <dbReference type="NCBI Taxonomy" id="87230"/>
    <lineage>
        <taxon>Eukaryota</taxon>
        <taxon>Fungi</taxon>
        <taxon>Dikarya</taxon>
        <taxon>Ascomycota</taxon>
        <taxon>Pezizomycotina</taxon>
        <taxon>Leotiomycetes</taxon>
        <taxon>Helotiales</taxon>
        <taxon>Sclerotiniaceae</taxon>
        <taxon>Botrytis</taxon>
    </lineage>
</organism>
<proteinExistence type="predicted"/>
<dbReference type="EMBL" id="PQXH01000009">
    <property type="protein sequence ID" value="TGO18525.1"/>
    <property type="molecule type" value="Genomic_DNA"/>
</dbReference>
<keyword evidence="2" id="KW-1185">Reference proteome</keyword>
<dbReference type="AlphaFoldDB" id="A0A4Z1F2B2"/>
<evidence type="ECO:0000313" key="2">
    <source>
        <dbReference type="Proteomes" id="UP000297777"/>
    </source>
</evidence>
<comment type="caution">
    <text evidence="1">The sequence shown here is derived from an EMBL/GenBank/DDBJ whole genome shotgun (WGS) entry which is preliminary data.</text>
</comment>
<reference evidence="1 2" key="1">
    <citation type="submission" date="2017-12" db="EMBL/GenBank/DDBJ databases">
        <title>Comparative genomics of Botrytis spp.</title>
        <authorList>
            <person name="Valero-Jimenez C.A."/>
            <person name="Tapia P."/>
            <person name="Veloso J."/>
            <person name="Silva-Moreno E."/>
            <person name="Staats M."/>
            <person name="Valdes J.H."/>
            <person name="Van Kan J.A.L."/>
        </authorList>
    </citation>
    <scope>NUCLEOTIDE SEQUENCE [LARGE SCALE GENOMIC DNA]</scope>
    <source>
        <strain evidence="1 2">Bt9001</strain>
    </source>
</reference>
<dbReference type="Proteomes" id="UP000297777">
    <property type="component" value="Unassembled WGS sequence"/>
</dbReference>
<sequence length="151" mass="16144">MKIPANLVPHPQSSHMLTQATPRYLHYIFLPIQLSRNRNNSSRGLGNTSNRAPRVPIISITLPLGSHLLETVCHGDGIFRSNNRNAHVTLYTTCYASAAVGDDVVYLSGRSMGVIPETGVVVVSADTATVGTICDGEAGEESGDLLKDVES</sequence>